<evidence type="ECO:0000256" key="7">
    <source>
        <dbReference type="ARBA" id="ARBA00022729"/>
    </source>
</evidence>
<evidence type="ECO:0000256" key="10">
    <source>
        <dbReference type="ARBA" id="ARBA00023136"/>
    </source>
</evidence>
<evidence type="ECO:0000256" key="4">
    <source>
        <dbReference type="ARBA" id="ARBA00008905"/>
    </source>
</evidence>
<comment type="function">
    <text evidence="1 11">Subunit of the oligosaccharyl transferase (OST) complex that catalyzes the initial transfer of a defined glycan (Glc(3)Man(9)GlcNAc(2) in eukaryotes) from the lipid carrier dolichol-pyrophosphate to an asparagine residue within an Asn-X-Ser/Thr consensus motif in nascent polypeptide chains, the first step in protein N-glycosylation. N-glycosylation occurs cotranslationally and the complex associates with the Sec61 complex at the channel-forming translocon complex that mediates protein translocation across the endoplasmic reticulum (ER). All subunits are required for a maximal enzyme activity.</text>
</comment>
<proteinExistence type="inferred from homology"/>
<evidence type="ECO:0000256" key="11">
    <source>
        <dbReference type="RuleBase" id="RU361143"/>
    </source>
</evidence>
<comment type="subcellular location">
    <subcellularLocation>
        <location evidence="2 11">Endoplasmic reticulum membrane</location>
        <topology evidence="2 11">Single-pass type I membrane protein</topology>
    </subcellularLocation>
</comment>
<sequence length="450" mass="52644">MKILLYILLYSLLPKNIGAIASSEINRISLVNLYVSTSIDISTHIVKKFNEVTLKNNGNVSIDNFEMTIELELLKKLALIEITAYKKVLKVQYGITKDDRQIFNVILDQPLKSKKSMVYFLKTIYTNVLIPYPRFSYQDQPHLVKFYDNILFYSPFVTLNQAINIDIGNGYIEKNDKSNLTLLRNNIIFKQFDKIFPYSKHLIEVHFENLNPFLTITCLKRSVILSLWGFIKVIDEMSIMNTGATLKGSYQRKFPFQQNRKGSEVLNFQSQLPKNAYGIYLDDEIGKIWSYEVHNNVLNNATELLIRPRIILLGGWKTKLRISYMLPTNFYLYRNETDFTLKLNLIESYFNNMVINKAYIYIYLPKGAAFSNLKTPFDVYVDSSTNKIIKLKTNNLVQDHVKYFSLQFHLTKKDQFKNIVLEVLTIVVTFHLILIFLKYSSNLFKHFYIT</sequence>
<dbReference type="Pfam" id="PF04597">
    <property type="entry name" value="Ribophorin_I"/>
    <property type="match status" value="1"/>
</dbReference>
<feature type="signal peptide" evidence="11">
    <location>
        <begin position="1"/>
        <end position="19"/>
    </location>
</feature>
<keyword evidence="10 11" id="KW-0472">Membrane</keyword>
<evidence type="ECO:0000256" key="9">
    <source>
        <dbReference type="ARBA" id="ARBA00022989"/>
    </source>
</evidence>
<dbReference type="GO" id="GO:0018279">
    <property type="term" value="P:protein N-linked glycosylation via asparagine"/>
    <property type="evidence" value="ECO:0007669"/>
    <property type="project" value="TreeGrafter"/>
</dbReference>
<dbReference type="InterPro" id="IPR007676">
    <property type="entry name" value="Ribophorin_I"/>
</dbReference>
<keyword evidence="7 11" id="KW-0732">Signal</keyword>
<evidence type="ECO:0000256" key="8">
    <source>
        <dbReference type="ARBA" id="ARBA00022824"/>
    </source>
</evidence>
<organism evidence="12">
    <name type="scientific">Clastoptera arizonana</name>
    <name type="common">Arizona spittle bug</name>
    <dbReference type="NCBI Taxonomy" id="38151"/>
    <lineage>
        <taxon>Eukaryota</taxon>
        <taxon>Metazoa</taxon>
        <taxon>Ecdysozoa</taxon>
        <taxon>Arthropoda</taxon>
        <taxon>Hexapoda</taxon>
        <taxon>Insecta</taxon>
        <taxon>Pterygota</taxon>
        <taxon>Neoptera</taxon>
        <taxon>Paraneoptera</taxon>
        <taxon>Hemiptera</taxon>
        <taxon>Auchenorrhyncha</taxon>
        <taxon>Cercopoidea</taxon>
        <taxon>Clastopteridae</taxon>
        <taxon>Clastoptera</taxon>
    </lineage>
</organism>
<dbReference type="AlphaFoldDB" id="A0A1B6DLU5"/>
<keyword evidence="8 11" id="KW-0256">Endoplasmic reticulum</keyword>
<accession>A0A1B6DLU5</accession>
<dbReference type="PANTHER" id="PTHR21049">
    <property type="entry name" value="RIBOPHORIN I"/>
    <property type="match status" value="1"/>
</dbReference>
<comment type="pathway">
    <text evidence="3 11">Protein modification; protein glycosylation.</text>
</comment>
<evidence type="ECO:0000256" key="1">
    <source>
        <dbReference type="ARBA" id="ARBA00002791"/>
    </source>
</evidence>
<feature type="transmembrane region" description="Helical" evidence="11">
    <location>
        <begin position="419"/>
        <end position="437"/>
    </location>
</feature>
<dbReference type="PANTHER" id="PTHR21049:SF0">
    <property type="entry name" value="DOLICHYL-DIPHOSPHOOLIGOSACCHARIDE--PROTEIN GLYCOSYLTRANSFERASE SUBUNIT 1"/>
    <property type="match status" value="1"/>
</dbReference>
<evidence type="ECO:0000313" key="12">
    <source>
        <dbReference type="EMBL" id="JAS26651.1"/>
    </source>
</evidence>
<comment type="subunit">
    <text evidence="11">Component of the oligosaccharyltransferase (OST) complex.</text>
</comment>
<feature type="chain" id="PRO_5008447175" description="Dolichyl-diphosphooligosaccharide--protein glycosyltransferase subunit 1" evidence="11">
    <location>
        <begin position="20"/>
        <end position="450"/>
    </location>
</feature>
<keyword evidence="9 11" id="KW-1133">Transmembrane helix</keyword>
<dbReference type="EMBL" id="GEDC01010647">
    <property type="protein sequence ID" value="JAS26651.1"/>
    <property type="molecule type" value="Transcribed_RNA"/>
</dbReference>
<evidence type="ECO:0000256" key="3">
    <source>
        <dbReference type="ARBA" id="ARBA00004922"/>
    </source>
</evidence>
<evidence type="ECO:0000256" key="5">
    <source>
        <dbReference type="ARBA" id="ARBA00017611"/>
    </source>
</evidence>
<name>A0A1B6DLU5_9HEMI</name>
<dbReference type="UniPathway" id="UPA00378"/>
<protein>
    <recommendedName>
        <fullName evidence="5 11">Dolichyl-diphosphooligosaccharide--protein glycosyltransferase subunit 1</fullName>
    </recommendedName>
</protein>
<keyword evidence="6 11" id="KW-0812">Transmembrane</keyword>
<comment type="similarity">
    <text evidence="4 11">Belongs to the OST1 family.</text>
</comment>
<gene>
    <name evidence="12" type="ORF">g.14773</name>
</gene>
<evidence type="ECO:0000256" key="6">
    <source>
        <dbReference type="ARBA" id="ARBA00022692"/>
    </source>
</evidence>
<dbReference type="GO" id="GO:0008250">
    <property type="term" value="C:oligosaccharyltransferase complex"/>
    <property type="evidence" value="ECO:0007669"/>
    <property type="project" value="UniProtKB-UniRule"/>
</dbReference>
<evidence type="ECO:0000256" key="2">
    <source>
        <dbReference type="ARBA" id="ARBA00004115"/>
    </source>
</evidence>
<reference evidence="12" key="1">
    <citation type="submission" date="2015-12" db="EMBL/GenBank/DDBJ databases">
        <title>De novo transcriptome assembly of four potential Pierce s Disease insect vectors from Arizona vineyards.</title>
        <authorList>
            <person name="Tassone E.E."/>
        </authorList>
    </citation>
    <scope>NUCLEOTIDE SEQUENCE</scope>
</reference>